<gene>
    <name evidence="1" type="ORF">ORAREDHAP_LOCUS37006</name>
</gene>
<sequence length="92" mass="10117">MGPVSAQLMMVWVLCPCNGEGRGVADRVGFQRYGRLRKTRVLSARGSLRSRRRASSLVYASHMAARLGIYRASTSPLSPRASPLVWGLVRLS</sequence>
<organism evidence="1 2">
    <name type="scientific">Prunus armeniaca</name>
    <name type="common">Apricot</name>
    <name type="synonym">Armeniaca vulgaris</name>
    <dbReference type="NCBI Taxonomy" id="36596"/>
    <lineage>
        <taxon>Eukaryota</taxon>
        <taxon>Viridiplantae</taxon>
        <taxon>Streptophyta</taxon>
        <taxon>Embryophyta</taxon>
        <taxon>Tracheophyta</taxon>
        <taxon>Spermatophyta</taxon>
        <taxon>Magnoliopsida</taxon>
        <taxon>eudicotyledons</taxon>
        <taxon>Gunneridae</taxon>
        <taxon>Pentapetalae</taxon>
        <taxon>rosids</taxon>
        <taxon>fabids</taxon>
        <taxon>Rosales</taxon>
        <taxon>Rosaceae</taxon>
        <taxon>Amygdaloideae</taxon>
        <taxon>Amygdaleae</taxon>
        <taxon>Prunus</taxon>
    </lineage>
</organism>
<dbReference type="EMBL" id="CAEKKB010000006">
    <property type="protein sequence ID" value="CAB4313671.1"/>
    <property type="molecule type" value="Genomic_DNA"/>
</dbReference>
<evidence type="ECO:0000313" key="2">
    <source>
        <dbReference type="Proteomes" id="UP000507245"/>
    </source>
</evidence>
<reference evidence="2" key="1">
    <citation type="journal article" date="2020" name="Genome Biol.">
        <title>Gamete binning: chromosome-level and haplotype-resolved genome assembly enabled by high-throughput single-cell sequencing of gamete genomes.</title>
        <authorList>
            <person name="Campoy J.A."/>
            <person name="Sun H."/>
            <person name="Goel M."/>
            <person name="Jiao W.-B."/>
            <person name="Folz-Donahue K."/>
            <person name="Wang N."/>
            <person name="Rubio M."/>
            <person name="Liu C."/>
            <person name="Kukat C."/>
            <person name="Ruiz D."/>
            <person name="Huettel B."/>
            <person name="Schneeberger K."/>
        </authorList>
    </citation>
    <scope>NUCLEOTIDE SEQUENCE [LARGE SCALE GENOMIC DNA]</scope>
    <source>
        <strain evidence="2">cv. Rojo Pasion</strain>
    </source>
</reference>
<accession>A0A6J5XKV1</accession>
<evidence type="ECO:0000313" key="1">
    <source>
        <dbReference type="EMBL" id="CAB4313671.1"/>
    </source>
</evidence>
<keyword evidence="2" id="KW-1185">Reference proteome</keyword>
<protein>
    <submittedName>
        <fullName evidence="1">Uncharacterized protein</fullName>
    </submittedName>
</protein>
<name>A0A6J5XKV1_PRUAR</name>
<dbReference type="Proteomes" id="UP000507245">
    <property type="component" value="Unassembled WGS sequence"/>
</dbReference>
<dbReference type="AlphaFoldDB" id="A0A6J5XKV1"/>
<proteinExistence type="predicted"/>